<dbReference type="SUPFAM" id="SSF50370">
    <property type="entry name" value="Ricin B-like lectins"/>
    <property type="match status" value="1"/>
</dbReference>
<dbReference type="Gene3D" id="2.80.10.50">
    <property type="match status" value="2"/>
</dbReference>
<accession>A0ABS5KL04</accession>
<evidence type="ECO:0000256" key="1">
    <source>
        <dbReference type="SAM" id="SignalP"/>
    </source>
</evidence>
<proteinExistence type="predicted"/>
<gene>
    <name evidence="3" type="ORF">KGQ19_07480</name>
</gene>
<dbReference type="SMART" id="SM00458">
    <property type="entry name" value="RICIN"/>
    <property type="match status" value="1"/>
</dbReference>
<dbReference type="EMBL" id="JAAFYZ010000016">
    <property type="protein sequence ID" value="MBS2546705.1"/>
    <property type="molecule type" value="Genomic_DNA"/>
</dbReference>
<dbReference type="Proteomes" id="UP000730482">
    <property type="component" value="Unassembled WGS sequence"/>
</dbReference>
<protein>
    <submittedName>
        <fullName evidence="3">RICIN domain-containing protein</fullName>
    </submittedName>
</protein>
<keyword evidence="4" id="KW-1185">Reference proteome</keyword>
<sequence length="183" mass="19562">MNRKFRQRALRVAVVSAMVTSGTMLANTSAHAAGPGPTTPFYLQNKVSGRCMAIGAGSKAGGAGVIQWGCDGGKEQQWYENGPWYPDGDGVAYYQIVNVNSHMCLADPGDSPNNNVQLIQYGCDGGPEQLWVVLGTGTLMLEKYHSNQCAADGASSYNDGAPIVQWTFDNYGEEQKWTEVGGS</sequence>
<name>A0ABS5KL04_9ACTN</name>
<dbReference type="InterPro" id="IPR035992">
    <property type="entry name" value="Ricin_B-like_lectins"/>
</dbReference>
<evidence type="ECO:0000313" key="3">
    <source>
        <dbReference type="EMBL" id="MBS2546705.1"/>
    </source>
</evidence>
<dbReference type="InterPro" id="IPR000772">
    <property type="entry name" value="Ricin_B_lectin"/>
</dbReference>
<dbReference type="Pfam" id="PF14200">
    <property type="entry name" value="RicinB_lectin_2"/>
    <property type="match status" value="2"/>
</dbReference>
<evidence type="ECO:0000259" key="2">
    <source>
        <dbReference type="SMART" id="SM00458"/>
    </source>
</evidence>
<reference evidence="3 4" key="1">
    <citation type="submission" date="2020-02" db="EMBL/GenBank/DDBJ databases">
        <title>Acidophilic actinobacteria isolated from forest soil.</title>
        <authorList>
            <person name="Golinska P."/>
        </authorList>
    </citation>
    <scope>NUCLEOTIDE SEQUENCE [LARGE SCALE GENOMIC DNA]</scope>
    <source>
        <strain evidence="3 4">NL8</strain>
    </source>
</reference>
<comment type="caution">
    <text evidence="3">The sequence shown here is derived from an EMBL/GenBank/DDBJ whole genome shotgun (WGS) entry which is preliminary data.</text>
</comment>
<dbReference type="CDD" id="cd00161">
    <property type="entry name" value="beta-trefoil_Ricin-like"/>
    <property type="match status" value="1"/>
</dbReference>
<dbReference type="PROSITE" id="PS50231">
    <property type="entry name" value="RICIN_B_LECTIN"/>
    <property type="match status" value="1"/>
</dbReference>
<dbReference type="RefSeq" id="WP_212008348.1">
    <property type="nucleotide sequence ID" value="NZ_JAAFYZ010000016.1"/>
</dbReference>
<feature type="domain" description="Ricin B lectin" evidence="2">
    <location>
        <begin position="38"/>
        <end position="180"/>
    </location>
</feature>
<feature type="chain" id="PRO_5047053883" evidence="1">
    <location>
        <begin position="33"/>
        <end position="183"/>
    </location>
</feature>
<keyword evidence="1" id="KW-0732">Signal</keyword>
<organism evidence="3 4">
    <name type="scientific">Catenulispora pinistramenti</name>
    <dbReference type="NCBI Taxonomy" id="2705254"/>
    <lineage>
        <taxon>Bacteria</taxon>
        <taxon>Bacillati</taxon>
        <taxon>Actinomycetota</taxon>
        <taxon>Actinomycetes</taxon>
        <taxon>Catenulisporales</taxon>
        <taxon>Catenulisporaceae</taxon>
        <taxon>Catenulispora</taxon>
    </lineage>
</organism>
<evidence type="ECO:0000313" key="4">
    <source>
        <dbReference type="Proteomes" id="UP000730482"/>
    </source>
</evidence>
<feature type="signal peptide" evidence="1">
    <location>
        <begin position="1"/>
        <end position="32"/>
    </location>
</feature>